<protein>
    <submittedName>
        <fullName evidence="1">Putative HAD superfamily Cof-like phosphohydrolase</fullName>
    </submittedName>
</protein>
<dbReference type="Proteomes" id="UP000248326">
    <property type="component" value="Unassembled WGS sequence"/>
</dbReference>
<keyword evidence="2" id="KW-1185">Reference proteome</keyword>
<reference evidence="1 2" key="1">
    <citation type="submission" date="2018-06" db="EMBL/GenBank/DDBJ databases">
        <title>Genomic Encyclopedia of Type Strains, Phase IV (KMG-IV): sequencing the most valuable type-strain genomes for metagenomic binning, comparative biology and taxonomic classification.</title>
        <authorList>
            <person name="Goeker M."/>
        </authorList>
    </citation>
    <scope>NUCLEOTIDE SEQUENCE [LARGE SCALE GENOMIC DNA]</scope>
    <source>
        <strain evidence="1 2">DSM 18048</strain>
    </source>
</reference>
<evidence type="ECO:0000313" key="1">
    <source>
        <dbReference type="EMBL" id="PYE54177.1"/>
    </source>
</evidence>
<proteinExistence type="predicted"/>
<dbReference type="GO" id="GO:0016787">
    <property type="term" value="F:hydrolase activity"/>
    <property type="evidence" value="ECO:0007669"/>
    <property type="project" value="UniProtKB-KW"/>
</dbReference>
<comment type="caution">
    <text evidence="1">The sequence shown here is derived from an EMBL/GenBank/DDBJ whole genome shotgun (WGS) entry which is preliminary data.</text>
</comment>
<dbReference type="InterPro" id="IPR021130">
    <property type="entry name" value="PRib-ATP_PPHydrolase-like"/>
</dbReference>
<accession>A0A318SBQ4</accession>
<dbReference type="Pfam" id="PF01503">
    <property type="entry name" value="PRA-PH"/>
    <property type="match status" value="1"/>
</dbReference>
<dbReference type="CDD" id="cd11544">
    <property type="entry name" value="NTP-PPase_DR2231"/>
    <property type="match status" value="1"/>
</dbReference>
<sequence>MTTNADKVRAFHEAIGAAFPDRPSFPSPELLSLRRTLIREEYEEVMEAMDSLSDDLAPLAQELADLLYVTYGAMLALGLDANAVFAEVHRANMEKTKGPKRADGKQLKPEGWRPADVRGVLKRLGANNST</sequence>
<dbReference type="EMBL" id="QJSX01000006">
    <property type="protein sequence ID" value="PYE54177.1"/>
    <property type="molecule type" value="Genomic_DNA"/>
</dbReference>
<name>A0A318SBQ4_9DEIO</name>
<gene>
    <name evidence="1" type="ORF">DES52_106142</name>
</gene>
<dbReference type="SUPFAM" id="SSF101386">
    <property type="entry name" value="all-alpha NTP pyrophosphatases"/>
    <property type="match status" value="1"/>
</dbReference>
<evidence type="ECO:0000313" key="2">
    <source>
        <dbReference type="Proteomes" id="UP000248326"/>
    </source>
</evidence>
<dbReference type="Gene3D" id="1.10.3420.10">
    <property type="entry name" value="putative ntp pyrophosphohydrolase like domain"/>
    <property type="match status" value="1"/>
</dbReference>
<dbReference type="RefSeq" id="WP_110886561.1">
    <property type="nucleotide sequence ID" value="NZ_QJSX01000006.1"/>
</dbReference>
<keyword evidence="1" id="KW-0378">Hydrolase</keyword>
<dbReference type="InterPro" id="IPR023292">
    <property type="entry name" value="NTP_PyroPHydrolase-like_dom_sf"/>
</dbReference>
<dbReference type="OrthoDB" id="9810101at2"/>
<organism evidence="1 2">
    <name type="scientific">Deinococcus yavapaiensis KR-236</name>
    <dbReference type="NCBI Taxonomy" id="694435"/>
    <lineage>
        <taxon>Bacteria</taxon>
        <taxon>Thermotogati</taxon>
        <taxon>Deinococcota</taxon>
        <taxon>Deinococci</taxon>
        <taxon>Deinococcales</taxon>
        <taxon>Deinococcaceae</taxon>
        <taxon>Deinococcus</taxon>
    </lineage>
</organism>
<dbReference type="AlphaFoldDB" id="A0A318SBQ4"/>